<comment type="caution">
    <text evidence="2">The sequence shown here is derived from an EMBL/GenBank/DDBJ whole genome shotgun (WGS) entry which is preliminary data.</text>
</comment>
<evidence type="ECO:0000313" key="3">
    <source>
        <dbReference type="Proteomes" id="UP000632222"/>
    </source>
</evidence>
<dbReference type="Proteomes" id="UP000632222">
    <property type="component" value="Unassembled WGS sequence"/>
</dbReference>
<feature type="chain" id="PRO_5046027968" description="Double zinc ribbon domain-containing protein" evidence="1">
    <location>
        <begin position="24"/>
        <end position="73"/>
    </location>
</feature>
<reference evidence="3" key="1">
    <citation type="journal article" date="2019" name="Int. J. Syst. Evol. Microbiol.">
        <title>The Global Catalogue of Microorganisms (GCM) 10K type strain sequencing project: providing services to taxonomists for standard genome sequencing and annotation.</title>
        <authorList>
            <consortium name="The Broad Institute Genomics Platform"/>
            <consortium name="The Broad Institute Genome Sequencing Center for Infectious Disease"/>
            <person name="Wu L."/>
            <person name="Ma J."/>
        </authorList>
    </citation>
    <scope>NUCLEOTIDE SEQUENCE [LARGE SCALE GENOMIC DNA]</scope>
    <source>
        <strain evidence="3">JCM 14370</strain>
    </source>
</reference>
<name>A0ABQ2D800_9DEIO</name>
<keyword evidence="3" id="KW-1185">Reference proteome</keyword>
<evidence type="ECO:0000256" key="1">
    <source>
        <dbReference type="SAM" id="SignalP"/>
    </source>
</evidence>
<sequence length="73" mass="7725">MQITLLSALLFMAVLSMSLPRSLQDTLQGTGITGPCSDCGITPAQDVPCHLCRVLPSKPYALKSDDTKPCATC</sequence>
<keyword evidence="1" id="KW-0732">Signal</keyword>
<organism evidence="2 3">
    <name type="scientific">Deinococcus roseus</name>
    <dbReference type="NCBI Taxonomy" id="392414"/>
    <lineage>
        <taxon>Bacteria</taxon>
        <taxon>Thermotogati</taxon>
        <taxon>Deinococcota</taxon>
        <taxon>Deinococci</taxon>
        <taxon>Deinococcales</taxon>
        <taxon>Deinococcaceae</taxon>
        <taxon>Deinococcus</taxon>
    </lineage>
</organism>
<proteinExistence type="predicted"/>
<evidence type="ECO:0000313" key="2">
    <source>
        <dbReference type="EMBL" id="GGJ47858.1"/>
    </source>
</evidence>
<gene>
    <name evidence="2" type="ORF">GCM10008938_37320</name>
</gene>
<feature type="signal peptide" evidence="1">
    <location>
        <begin position="1"/>
        <end position="23"/>
    </location>
</feature>
<accession>A0ABQ2D800</accession>
<protein>
    <recommendedName>
        <fullName evidence="4">Double zinc ribbon domain-containing protein</fullName>
    </recommendedName>
</protein>
<dbReference type="EMBL" id="BMOD01000018">
    <property type="protein sequence ID" value="GGJ47858.1"/>
    <property type="molecule type" value="Genomic_DNA"/>
</dbReference>
<evidence type="ECO:0008006" key="4">
    <source>
        <dbReference type="Google" id="ProtNLM"/>
    </source>
</evidence>